<gene>
    <name evidence="9" type="ORF">Pan189_25880</name>
</gene>
<keyword evidence="2" id="KW-0813">Transport</keyword>
<proteinExistence type="predicted"/>
<sequence length="103" mass="10856">MGILGSPGMGEMLVVGVIALLLFGKRLPEVARNVGKSVNELKRAMSGFTSEIDSVNRDLRSPTSSTPPSRSMPGREPTDETEFDVAAPKFSPPAAPVDAESKA</sequence>
<keyword evidence="4" id="KW-0653">Protein transport</keyword>
<evidence type="ECO:0000313" key="10">
    <source>
        <dbReference type="Proteomes" id="UP000317318"/>
    </source>
</evidence>
<evidence type="ECO:0000256" key="5">
    <source>
        <dbReference type="ARBA" id="ARBA00022989"/>
    </source>
</evidence>
<evidence type="ECO:0000256" key="6">
    <source>
        <dbReference type="ARBA" id="ARBA00023010"/>
    </source>
</evidence>
<evidence type="ECO:0000256" key="2">
    <source>
        <dbReference type="ARBA" id="ARBA00022448"/>
    </source>
</evidence>
<accession>A0A517R2V0</accession>
<keyword evidence="6" id="KW-0811">Translocation</keyword>
<evidence type="ECO:0000256" key="3">
    <source>
        <dbReference type="ARBA" id="ARBA00022692"/>
    </source>
</evidence>
<evidence type="ECO:0000256" key="7">
    <source>
        <dbReference type="ARBA" id="ARBA00023136"/>
    </source>
</evidence>
<keyword evidence="3" id="KW-0812">Transmembrane</keyword>
<keyword evidence="10" id="KW-1185">Reference proteome</keyword>
<dbReference type="AlphaFoldDB" id="A0A517R2V0"/>
<organism evidence="9 10">
    <name type="scientific">Stratiformator vulcanicus</name>
    <dbReference type="NCBI Taxonomy" id="2527980"/>
    <lineage>
        <taxon>Bacteria</taxon>
        <taxon>Pseudomonadati</taxon>
        <taxon>Planctomycetota</taxon>
        <taxon>Planctomycetia</taxon>
        <taxon>Planctomycetales</taxon>
        <taxon>Planctomycetaceae</taxon>
        <taxon>Stratiformator</taxon>
    </lineage>
</organism>
<name>A0A517R2V0_9PLAN</name>
<keyword evidence="7" id="KW-0472">Membrane</keyword>
<dbReference type="EMBL" id="CP036268">
    <property type="protein sequence ID" value="QDT38198.1"/>
    <property type="molecule type" value="Genomic_DNA"/>
</dbReference>
<dbReference type="RefSeq" id="WP_310820412.1">
    <property type="nucleotide sequence ID" value="NZ_CP036268.1"/>
</dbReference>
<evidence type="ECO:0000256" key="8">
    <source>
        <dbReference type="SAM" id="MobiDB-lite"/>
    </source>
</evidence>
<evidence type="ECO:0000313" key="9">
    <source>
        <dbReference type="EMBL" id="QDT38198.1"/>
    </source>
</evidence>
<dbReference type="KEGG" id="svp:Pan189_25880"/>
<dbReference type="Proteomes" id="UP000317318">
    <property type="component" value="Chromosome"/>
</dbReference>
<dbReference type="GO" id="GO:0016020">
    <property type="term" value="C:membrane"/>
    <property type="evidence" value="ECO:0007669"/>
    <property type="project" value="UniProtKB-ARBA"/>
</dbReference>
<keyword evidence="5" id="KW-1133">Transmembrane helix</keyword>
<evidence type="ECO:0000256" key="4">
    <source>
        <dbReference type="ARBA" id="ARBA00022927"/>
    </source>
</evidence>
<evidence type="ECO:0000256" key="1">
    <source>
        <dbReference type="ARBA" id="ARBA00004167"/>
    </source>
</evidence>
<dbReference type="Pfam" id="PF02416">
    <property type="entry name" value="TatA_B_E"/>
    <property type="match status" value="1"/>
</dbReference>
<dbReference type="GO" id="GO:0015031">
    <property type="term" value="P:protein transport"/>
    <property type="evidence" value="ECO:0007669"/>
    <property type="project" value="UniProtKB-KW"/>
</dbReference>
<dbReference type="InterPro" id="IPR003369">
    <property type="entry name" value="TatA/B/E"/>
</dbReference>
<feature type="compositionally biased region" description="Low complexity" evidence="8">
    <location>
        <begin position="61"/>
        <end position="71"/>
    </location>
</feature>
<protein>
    <submittedName>
        <fullName evidence="9">Sec-independent translocase</fullName>
    </submittedName>
</protein>
<reference evidence="9 10" key="1">
    <citation type="submission" date="2019-02" db="EMBL/GenBank/DDBJ databases">
        <title>Deep-cultivation of Planctomycetes and their phenomic and genomic characterization uncovers novel biology.</title>
        <authorList>
            <person name="Wiegand S."/>
            <person name="Jogler M."/>
            <person name="Boedeker C."/>
            <person name="Pinto D."/>
            <person name="Vollmers J."/>
            <person name="Rivas-Marin E."/>
            <person name="Kohn T."/>
            <person name="Peeters S.H."/>
            <person name="Heuer A."/>
            <person name="Rast P."/>
            <person name="Oberbeckmann S."/>
            <person name="Bunk B."/>
            <person name="Jeske O."/>
            <person name="Meyerdierks A."/>
            <person name="Storesund J.E."/>
            <person name="Kallscheuer N."/>
            <person name="Luecker S."/>
            <person name="Lage O.M."/>
            <person name="Pohl T."/>
            <person name="Merkel B.J."/>
            <person name="Hornburger P."/>
            <person name="Mueller R.-W."/>
            <person name="Bruemmer F."/>
            <person name="Labrenz M."/>
            <person name="Spormann A.M."/>
            <person name="Op den Camp H."/>
            <person name="Overmann J."/>
            <person name="Amann R."/>
            <person name="Jetten M.S.M."/>
            <person name="Mascher T."/>
            <person name="Medema M.H."/>
            <person name="Devos D.P."/>
            <person name="Kaster A.-K."/>
            <person name="Ovreas L."/>
            <person name="Rohde M."/>
            <person name="Galperin M.Y."/>
            <person name="Jogler C."/>
        </authorList>
    </citation>
    <scope>NUCLEOTIDE SEQUENCE [LARGE SCALE GENOMIC DNA]</scope>
    <source>
        <strain evidence="9 10">Pan189</strain>
    </source>
</reference>
<comment type="subcellular location">
    <subcellularLocation>
        <location evidence="1">Membrane</location>
        <topology evidence="1">Single-pass membrane protein</topology>
    </subcellularLocation>
</comment>
<feature type="region of interest" description="Disordered" evidence="8">
    <location>
        <begin position="52"/>
        <end position="103"/>
    </location>
</feature>
<dbReference type="Gene3D" id="1.20.5.3310">
    <property type="match status" value="1"/>
</dbReference>